<dbReference type="OrthoDB" id="9887111at2"/>
<keyword evidence="1" id="KW-0472">Membrane</keyword>
<name>A0A0H2MD74_9PROT</name>
<comment type="caution">
    <text evidence="2">The sequence shown here is derived from an EMBL/GenBank/DDBJ whole genome shotgun (WGS) entry which is preliminary data.</text>
</comment>
<evidence type="ECO:0000256" key="1">
    <source>
        <dbReference type="SAM" id="Phobius"/>
    </source>
</evidence>
<accession>A0A0H2MD74</accession>
<protein>
    <submittedName>
        <fullName evidence="2">Uncharacterized protein</fullName>
    </submittedName>
</protein>
<dbReference type="AlphaFoldDB" id="A0A0H2MD74"/>
<feature type="transmembrane region" description="Helical" evidence="1">
    <location>
        <begin position="12"/>
        <end position="33"/>
    </location>
</feature>
<dbReference type="Proteomes" id="UP000035444">
    <property type="component" value="Unassembled WGS sequence"/>
</dbReference>
<feature type="transmembrane region" description="Helical" evidence="1">
    <location>
        <begin position="87"/>
        <end position="105"/>
    </location>
</feature>
<keyword evidence="3" id="KW-1185">Reference proteome</keyword>
<keyword evidence="1" id="KW-1133">Transmembrane helix</keyword>
<proteinExistence type="predicted"/>
<dbReference type="STRING" id="1489064.WH96_13285"/>
<feature type="transmembrane region" description="Helical" evidence="1">
    <location>
        <begin position="53"/>
        <end position="75"/>
    </location>
</feature>
<dbReference type="EMBL" id="LAQL01000008">
    <property type="protein sequence ID" value="KLN60156.1"/>
    <property type="molecule type" value="Genomic_DNA"/>
</dbReference>
<sequence>MHRPYGVILKCFLFALVIGIITQLTVAAGFIRWATAQGSDYSSKFWQVATDTWHQDGLTAFLICMATSLIVYLVIRKFTAHQKTAEKIITWFLIPITLLYSLIMYPNFADYL</sequence>
<evidence type="ECO:0000313" key="2">
    <source>
        <dbReference type="EMBL" id="KLN60156.1"/>
    </source>
</evidence>
<keyword evidence="1" id="KW-0812">Transmembrane</keyword>
<dbReference type="RefSeq" id="WP_047764689.1">
    <property type="nucleotide sequence ID" value="NZ_LAQL01000008.1"/>
</dbReference>
<evidence type="ECO:0000313" key="3">
    <source>
        <dbReference type="Proteomes" id="UP000035444"/>
    </source>
</evidence>
<reference evidence="2 3" key="1">
    <citation type="submission" date="2015-03" db="EMBL/GenBank/DDBJ databases">
        <title>Genome Sequence of Kiloniella spongiae MEBiC09566, isolated from a marine sponge.</title>
        <authorList>
            <person name="Shao Z."/>
            <person name="Wang L."/>
            <person name="Li X."/>
        </authorList>
    </citation>
    <scope>NUCLEOTIDE SEQUENCE [LARGE SCALE GENOMIC DNA]</scope>
    <source>
        <strain evidence="2 3">MEBiC09566</strain>
    </source>
</reference>
<gene>
    <name evidence="2" type="ORF">WH96_13285</name>
</gene>
<organism evidence="2 3">
    <name type="scientific">Kiloniella spongiae</name>
    <dbReference type="NCBI Taxonomy" id="1489064"/>
    <lineage>
        <taxon>Bacteria</taxon>
        <taxon>Pseudomonadati</taxon>
        <taxon>Pseudomonadota</taxon>
        <taxon>Alphaproteobacteria</taxon>
        <taxon>Rhodospirillales</taxon>
        <taxon>Kiloniellaceae</taxon>
        <taxon>Kiloniella</taxon>
    </lineage>
</organism>